<comment type="caution">
    <text evidence="1">The sequence shown here is derived from an EMBL/GenBank/DDBJ whole genome shotgun (WGS) entry which is preliminary data.</text>
</comment>
<reference evidence="1 2" key="1">
    <citation type="submission" date="2024-04" db="EMBL/GenBank/DDBJ databases">
        <title>Tritrichomonas musculus Genome.</title>
        <authorList>
            <person name="Alves-Ferreira E."/>
            <person name="Grigg M."/>
            <person name="Lorenzi H."/>
            <person name="Galac M."/>
        </authorList>
    </citation>
    <scope>NUCLEOTIDE SEQUENCE [LARGE SCALE GENOMIC DNA]</scope>
    <source>
        <strain evidence="1 2">EAF2021</strain>
    </source>
</reference>
<gene>
    <name evidence="1" type="ORF">M9Y10_012306</name>
</gene>
<dbReference type="Proteomes" id="UP001470230">
    <property type="component" value="Unassembled WGS sequence"/>
</dbReference>
<protein>
    <submittedName>
        <fullName evidence="1">Uncharacterized protein</fullName>
    </submittedName>
</protein>
<evidence type="ECO:0000313" key="2">
    <source>
        <dbReference type="Proteomes" id="UP001470230"/>
    </source>
</evidence>
<keyword evidence="2" id="KW-1185">Reference proteome</keyword>
<sequence length="86" mass="10516">MSYQNTEAWEYLSRRWGSWFNVDDFEKITSLVVCAAAYMDCDPDDFQSFEQGVFWFQEFWLMVRKILDNTIIWDKYGWEIEDSKDK</sequence>
<dbReference type="EMBL" id="JAPFFF010000018">
    <property type="protein sequence ID" value="KAK8860641.1"/>
    <property type="molecule type" value="Genomic_DNA"/>
</dbReference>
<name>A0ABR2ICB5_9EUKA</name>
<accession>A0ABR2ICB5</accession>
<organism evidence="1 2">
    <name type="scientific">Tritrichomonas musculus</name>
    <dbReference type="NCBI Taxonomy" id="1915356"/>
    <lineage>
        <taxon>Eukaryota</taxon>
        <taxon>Metamonada</taxon>
        <taxon>Parabasalia</taxon>
        <taxon>Tritrichomonadida</taxon>
        <taxon>Tritrichomonadidae</taxon>
        <taxon>Tritrichomonas</taxon>
    </lineage>
</organism>
<evidence type="ECO:0000313" key="1">
    <source>
        <dbReference type="EMBL" id="KAK8860641.1"/>
    </source>
</evidence>
<proteinExistence type="predicted"/>